<keyword evidence="2" id="KW-0805">Transcription regulation</keyword>
<dbReference type="SUPFAM" id="SSF50104">
    <property type="entry name" value="Translation proteins SH3-like domain"/>
    <property type="match status" value="1"/>
</dbReference>
<keyword evidence="3" id="KW-0804">Transcription</keyword>
<evidence type="ECO:0000256" key="2">
    <source>
        <dbReference type="ARBA" id="ARBA00023015"/>
    </source>
</evidence>
<keyword evidence="1" id="KW-0889">Transcription antitermination</keyword>
<evidence type="ECO:0000256" key="3">
    <source>
        <dbReference type="ARBA" id="ARBA00023163"/>
    </source>
</evidence>
<dbReference type="PANTHER" id="PTHR30265">
    <property type="entry name" value="RHO-INTERACTING TRANSCRIPTION TERMINATION FACTOR NUSG"/>
    <property type="match status" value="1"/>
</dbReference>
<evidence type="ECO:0000313" key="6">
    <source>
        <dbReference type="EMBL" id="RUO78420.1"/>
    </source>
</evidence>
<dbReference type="Pfam" id="PF00467">
    <property type="entry name" value="KOW"/>
    <property type="match status" value="1"/>
</dbReference>
<dbReference type="CDD" id="cd09892">
    <property type="entry name" value="NGN_SP_RfaH"/>
    <property type="match status" value="1"/>
</dbReference>
<sequence>MSTNEKKSIWYVVRSKPRQEQRAKLNLENQGIKTCLPMLDIEKIKRGKKTLATEPLFPGYLFIEVDDFTASFHKVRNTFGVSKILMFGERPATLSHAQIEAMSELNEAKEKAQKYALPQSGEEVEITEGPFKGFLAKVVKLDGEERCIVLINWLSQDVKAQLNFNEIRINR</sequence>
<evidence type="ECO:0000256" key="1">
    <source>
        <dbReference type="ARBA" id="ARBA00022814"/>
    </source>
</evidence>
<dbReference type="SMART" id="SM00739">
    <property type="entry name" value="KOW"/>
    <property type="match status" value="1"/>
</dbReference>
<dbReference type="GO" id="GO:0005829">
    <property type="term" value="C:cytosol"/>
    <property type="evidence" value="ECO:0007669"/>
    <property type="project" value="TreeGrafter"/>
</dbReference>
<dbReference type="InterPro" id="IPR010215">
    <property type="entry name" value="Transcription_antiterm_RfaH"/>
</dbReference>
<dbReference type="InterPro" id="IPR006645">
    <property type="entry name" value="NGN-like_dom"/>
</dbReference>
<dbReference type="PANTHER" id="PTHR30265:SF7">
    <property type="entry name" value="TRANSCRIPTION ANTITERMINATION PROTEIN RFAH"/>
    <property type="match status" value="1"/>
</dbReference>
<organism evidence="6 7">
    <name type="scientific">Pseudidiomarina taiwanensis</name>
    <dbReference type="NCBI Taxonomy" id="337250"/>
    <lineage>
        <taxon>Bacteria</taxon>
        <taxon>Pseudomonadati</taxon>
        <taxon>Pseudomonadota</taxon>
        <taxon>Gammaproteobacteria</taxon>
        <taxon>Alteromonadales</taxon>
        <taxon>Idiomarinaceae</taxon>
        <taxon>Pseudidiomarina</taxon>
    </lineage>
</organism>
<dbReference type="InterPro" id="IPR008991">
    <property type="entry name" value="Translation_prot_SH3-like_sf"/>
</dbReference>
<evidence type="ECO:0000259" key="4">
    <source>
        <dbReference type="SMART" id="SM00738"/>
    </source>
</evidence>
<dbReference type="InterPro" id="IPR005824">
    <property type="entry name" value="KOW"/>
</dbReference>
<dbReference type="RefSeq" id="WP_126826682.1">
    <property type="nucleotide sequence ID" value="NZ_PIQG01000002.1"/>
</dbReference>
<name>A0A432ZKQ8_9GAMM</name>
<dbReference type="NCBIfam" id="NF006534">
    <property type="entry name" value="PRK09014.1"/>
    <property type="match status" value="1"/>
</dbReference>
<dbReference type="InterPro" id="IPR043425">
    <property type="entry name" value="NusG-like"/>
</dbReference>
<dbReference type="CDD" id="cd06091">
    <property type="entry name" value="KOW_NusG"/>
    <property type="match status" value="1"/>
</dbReference>
<keyword evidence="7" id="KW-1185">Reference proteome</keyword>
<evidence type="ECO:0000313" key="7">
    <source>
        <dbReference type="Proteomes" id="UP000288279"/>
    </source>
</evidence>
<feature type="domain" description="NusG-like N-terminal" evidence="4">
    <location>
        <begin position="7"/>
        <end position="106"/>
    </location>
</feature>
<evidence type="ECO:0000259" key="5">
    <source>
        <dbReference type="SMART" id="SM00739"/>
    </source>
</evidence>
<dbReference type="SMART" id="SM00738">
    <property type="entry name" value="NGN"/>
    <property type="match status" value="1"/>
</dbReference>
<dbReference type="GO" id="GO:0031564">
    <property type="term" value="P:transcription antitermination"/>
    <property type="evidence" value="ECO:0007669"/>
    <property type="project" value="UniProtKB-KW"/>
</dbReference>
<gene>
    <name evidence="6" type="primary">rfaH</name>
    <name evidence="6" type="ORF">CWI83_05180</name>
</gene>
<dbReference type="Proteomes" id="UP000288279">
    <property type="component" value="Unassembled WGS sequence"/>
</dbReference>
<comment type="caution">
    <text evidence="6">The sequence shown here is derived from an EMBL/GenBank/DDBJ whole genome shotgun (WGS) entry which is preliminary data.</text>
</comment>
<protein>
    <submittedName>
        <fullName evidence="6">Transcription/translation regulatory transformer protein RfaH</fullName>
    </submittedName>
</protein>
<accession>A0A432ZKQ8</accession>
<dbReference type="Gene3D" id="3.30.70.940">
    <property type="entry name" value="NusG, N-terminal domain"/>
    <property type="match status" value="1"/>
</dbReference>
<dbReference type="GO" id="GO:0006354">
    <property type="term" value="P:DNA-templated transcription elongation"/>
    <property type="evidence" value="ECO:0007669"/>
    <property type="project" value="InterPro"/>
</dbReference>
<dbReference type="OrthoDB" id="9790639at2"/>
<dbReference type="EMBL" id="PIQG01000002">
    <property type="protein sequence ID" value="RUO78420.1"/>
    <property type="molecule type" value="Genomic_DNA"/>
</dbReference>
<dbReference type="SUPFAM" id="SSF82679">
    <property type="entry name" value="N-utilization substance G protein NusG, N-terminal domain"/>
    <property type="match status" value="1"/>
</dbReference>
<dbReference type="NCBIfam" id="TIGR01955">
    <property type="entry name" value="RfaH"/>
    <property type="match status" value="1"/>
</dbReference>
<dbReference type="Pfam" id="PF02357">
    <property type="entry name" value="NusG"/>
    <property type="match status" value="1"/>
</dbReference>
<proteinExistence type="predicted"/>
<dbReference type="AlphaFoldDB" id="A0A432ZKQ8"/>
<reference evidence="6 7" key="1">
    <citation type="journal article" date="2011" name="Front. Microbiol.">
        <title>Genomic signatures of strain selection and enhancement in Bacillus atrophaeus var. globigii, a historical biowarfare simulant.</title>
        <authorList>
            <person name="Gibbons H.S."/>
            <person name="Broomall S.M."/>
            <person name="McNew L.A."/>
            <person name="Daligault H."/>
            <person name="Chapman C."/>
            <person name="Bruce D."/>
            <person name="Karavis M."/>
            <person name="Krepps M."/>
            <person name="McGregor P.A."/>
            <person name="Hong C."/>
            <person name="Park K.H."/>
            <person name="Akmal A."/>
            <person name="Feldman A."/>
            <person name="Lin J.S."/>
            <person name="Chang W.E."/>
            <person name="Higgs B.W."/>
            <person name="Demirev P."/>
            <person name="Lindquist J."/>
            <person name="Liem A."/>
            <person name="Fochler E."/>
            <person name="Read T.D."/>
            <person name="Tapia R."/>
            <person name="Johnson S."/>
            <person name="Bishop-Lilly K.A."/>
            <person name="Detter C."/>
            <person name="Han C."/>
            <person name="Sozhamannan S."/>
            <person name="Rosenzweig C.N."/>
            <person name="Skowronski E.W."/>
        </authorList>
    </citation>
    <scope>NUCLEOTIDE SEQUENCE [LARGE SCALE GENOMIC DNA]</scope>
    <source>
        <strain evidence="6 7">PIT1</strain>
    </source>
</reference>
<feature type="domain" description="KOW" evidence="5">
    <location>
        <begin position="117"/>
        <end position="144"/>
    </location>
</feature>
<dbReference type="InterPro" id="IPR036735">
    <property type="entry name" value="NGN_dom_sf"/>
</dbReference>